<dbReference type="KEGG" id="sshi:J5U23_01387"/>
<evidence type="ECO:0000256" key="1">
    <source>
        <dbReference type="SAM" id="MobiDB-lite"/>
    </source>
</evidence>
<dbReference type="Proteomes" id="UP000694018">
    <property type="component" value="Chromosome"/>
</dbReference>
<proteinExistence type="predicted"/>
<organism evidence="2 3">
    <name type="scientific">Saccharolobus shibatae (strain ATCC 51178 / DSM 5389 / JCM 8931 / NBRC 15437 / B12)</name>
    <name type="common">Sulfolobus shibatae</name>
    <dbReference type="NCBI Taxonomy" id="523848"/>
    <lineage>
        <taxon>Archaea</taxon>
        <taxon>Thermoproteota</taxon>
        <taxon>Thermoprotei</taxon>
        <taxon>Sulfolobales</taxon>
        <taxon>Sulfolobaceae</taxon>
        <taxon>Saccharolobus</taxon>
    </lineage>
</organism>
<protein>
    <submittedName>
        <fullName evidence="2">Uncharacterized protein</fullName>
    </submittedName>
</protein>
<feature type="region of interest" description="Disordered" evidence="1">
    <location>
        <begin position="1"/>
        <end position="32"/>
    </location>
</feature>
<accession>A0A8F5BNG1</accession>
<feature type="compositionally biased region" description="Basic and acidic residues" evidence="1">
    <location>
        <begin position="1"/>
        <end position="20"/>
    </location>
</feature>
<dbReference type="AlphaFoldDB" id="A0A8F5BNG1"/>
<reference evidence="2" key="1">
    <citation type="journal article" date="2021" name="Environ. Microbiol.">
        <title>New insights into the diversity and evolution of the archaeal mobilome from three complete genomes of Saccharolobus shibatae.</title>
        <authorList>
            <person name="Medvedeva S."/>
            <person name="Brandt D."/>
            <person name="Cvirkaite-Krupovic V."/>
            <person name="Liu Y."/>
            <person name="Severinov K."/>
            <person name="Ishino S."/>
            <person name="Ishino Y."/>
            <person name="Prangishvili D."/>
            <person name="Kalinowski J."/>
            <person name="Krupovic M."/>
        </authorList>
    </citation>
    <scope>NUCLEOTIDE SEQUENCE</scope>
    <source>
        <strain evidence="2">B12</strain>
    </source>
</reference>
<dbReference type="EMBL" id="CP077717">
    <property type="protein sequence ID" value="QXJ28518.1"/>
    <property type="molecule type" value="Genomic_DNA"/>
</dbReference>
<name>A0A8F5BNG1_SACSH</name>
<sequence>MSLISKEIEASNKQGEEKIITKSKQSFKRNER</sequence>
<evidence type="ECO:0000313" key="3">
    <source>
        <dbReference type="Proteomes" id="UP000694018"/>
    </source>
</evidence>
<gene>
    <name evidence="2" type="ORF">J5U23_01387</name>
</gene>
<evidence type="ECO:0000313" key="2">
    <source>
        <dbReference type="EMBL" id="QXJ28518.1"/>
    </source>
</evidence>